<evidence type="ECO:0000256" key="9">
    <source>
        <dbReference type="ARBA" id="ARBA00023237"/>
    </source>
</evidence>
<evidence type="ECO:0000256" key="2">
    <source>
        <dbReference type="ARBA" id="ARBA00022448"/>
    </source>
</evidence>
<dbReference type="EMBL" id="WTYE01000001">
    <property type="protein sequence ID" value="MXP32702.1"/>
    <property type="molecule type" value="Genomic_DNA"/>
</dbReference>
<comment type="subcellular location">
    <subcellularLocation>
        <location evidence="1 10">Cell outer membrane</location>
        <topology evidence="1 10">Multi-pass membrane protein</topology>
    </subcellularLocation>
</comment>
<dbReference type="AlphaFoldDB" id="A0A845APD7"/>
<evidence type="ECO:0000256" key="3">
    <source>
        <dbReference type="ARBA" id="ARBA00022452"/>
    </source>
</evidence>
<evidence type="ECO:0000313" key="16">
    <source>
        <dbReference type="Proteomes" id="UP000446786"/>
    </source>
</evidence>
<protein>
    <submittedName>
        <fullName evidence="15">TonB-dependent receptor</fullName>
    </submittedName>
</protein>
<evidence type="ECO:0000256" key="10">
    <source>
        <dbReference type="PROSITE-ProRule" id="PRU01360"/>
    </source>
</evidence>
<dbReference type="GO" id="GO:0006811">
    <property type="term" value="P:monoatomic ion transport"/>
    <property type="evidence" value="ECO:0007669"/>
    <property type="project" value="UniProtKB-KW"/>
</dbReference>
<evidence type="ECO:0000256" key="7">
    <source>
        <dbReference type="ARBA" id="ARBA00023077"/>
    </source>
</evidence>
<organism evidence="15 16">
    <name type="scientific">Parerythrobacter jejuensis</name>
    <dbReference type="NCBI Taxonomy" id="795812"/>
    <lineage>
        <taxon>Bacteria</taxon>
        <taxon>Pseudomonadati</taxon>
        <taxon>Pseudomonadota</taxon>
        <taxon>Alphaproteobacteria</taxon>
        <taxon>Sphingomonadales</taxon>
        <taxon>Erythrobacteraceae</taxon>
        <taxon>Parerythrobacter</taxon>
    </lineage>
</organism>
<gene>
    <name evidence="15" type="ORF">GRI94_12805</name>
</gene>
<dbReference type="RefSeq" id="WP_160780018.1">
    <property type="nucleotide sequence ID" value="NZ_BAAAZF010000001.1"/>
</dbReference>
<dbReference type="InterPro" id="IPR000531">
    <property type="entry name" value="Beta-barrel_TonB"/>
</dbReference>
<proteinExistence type="inferred from homology"/>
<reference evidence="15 16" key="1">
    <citation type="submission" date="2019-12" db="EMBL/GenBank/DDBJ databases">
        <title>Genomic-based taxomic classification of the family Erythrobacteraceae.</title>
        <authorList>
            <person name="Xu L."/>
        </authorList>
    </citation>
    <scope>NUCLEOTIDE SEQUENCE [LARGE SCALE GENOMIC DNA]</scope>
    <source>
        <strain evidence="15 16">JCM 16677</strain>
    </source>
</reference>
<comment type="caution">
    <text evidence="15">The sequence shown here is derived from an EMBL/GenBank/DDBJ whole genome shotgun (WGS) entry which is preliminary data.</text>
</comment>
<keyword evidence="4 10" id="KW-0812">Transmembrane</keyword>
<feature type="domain" description="TonB-dependent receptor plug" evidence="14">
    <location>
        <begin position="77"/>
        <end position="185"/>
    </location>
</feature>
<evidence type="ECO:0000259" key="13">
    <source>
        <dbReference type="Pfam" id="PF00593"/>
    </source>
</evidence>
<dbReference type="PROSITE" id="PS52016">
    <property type="entry name" value="TONB_DEPENDENT_REC_3"/>
    <property type="match status" value="1"/>
</dbReference>
<feature type="domain" description="TonB-dependent receptor-like beta-barrel" evidence="13">
    <location>
        <begin position="222"/>
        <end position="645"/>
    </location>
</feature>
<evidence type="ECO:0000259" key="14">
    <source>
        <dbReference type="Pfam" id="PF07715"/>
    </source>
</evidence>
<dbReference type="Pfam" id="PF00593">
    <property type="entry name" value="TonB_dep_Rec_b-barrel"/>
    <property type="match status" value="1"/>
</dbReference>
<evidence type="ECO:0000256" key="6">
    <source>
        <dbReference type="ARBA" id="ARBA00023065"/>
    </source>
</evidence>
<comment type="similarity">
    <text evidence="10 11">Belongs to the TonB-dependent receptor family.</text>
</comment>
<keyword evidence="16" id="KW-1185">Reference proteome</keyword>
<keyword evidence="3 10" id="KW-1134">Transmembrane beta strand</keyword>
<dbReference type="PANTHER" id="PTHR30069:SF53">
    <property type="entry name" value="COLICIN I RECEPTOR-RELATED"/>
    <property type="match status" value="1"/>
</dbReference>
<evidence type="ECO:0000313" key="15">
    <source>
        <dbReference type="EMBL" id="MXP32702.1"/>
    </source>
</evidence>
<dbReference type="OrthoDB" id="9796221at2"/>
<keyword evidence="7 11" id="KW-0798">TonB box</keyword>
<dbReference type="CDD" id="cd01347">
    <property type="entry name" value="ligand_gated_channel"/>
    <property type="match status" value="1"/>
</dbReference>
<accession>A0A845APD7</accession>
<keyword evidence="5 12" id="KW-0732">Signal</keyword>
<sequence length="671" mass="71535">MRKYLLLLSCAVVSLPVSAQDTSVSPEQQDAIDRIIYDPQREPGVSDDPVSVEPIVGGFGVPVQVVTITVTGTPIEVEDTGQPVTIIQREEIEQVQGPDLTRLLRRAPGVTISRNGGVGGFTGVRVRGAEAEQLLVLVDGVRVNDPSSPAGGFDFGNLLPGTIAQIDLLRGSNSTVWGSDALGGVMAVRSRAETGLDGSVEYGARDTLSVTLAGGVEGDTGFLGLAGGYYSSDGFSAAASGTEPDGFEQFALSGRGRLYLSDTIELFASGRYAEGELEIDGFPFPTFTLSDTAEFQETTQYSASVGIMRDAGPLFVQAAYSFADTQRANFDPAVGPAPGFTSDGHSDRIDVKGEWRPIGPVLVNFGADAEWTSLETNFTPRQNTRIIGGHVQLGIEFGGLSGHLGLRQDDHARFGSATSFGADISYEIATDLRVKASIGEGFKAPSLFQLFSDFGNDDLVPEKSTSFDLGLAWKDRSAPAYASATLYRRDSEDLIQFVSCFGVAGGICTNRPFGTYDNVAQARAQGIELEAGVTLADVLQARVAYAYIDTEDRSAGAATQGNRLARRPRHAFTGSLDWTVGILDRWDTTGLSVGADIRIVSSAFDDAFNATRLDNYLVFDLRAELPVAELADDKHLVLFGRVENLFDEQYQTAAGYGQAGRGVFGGVRFGF</sequence>
<evidence type="ECO:0000256" key="4">
    <source>
        <dbReference type="ARBA" id="ARBA00022692"/>
    </source>
</evidence>
<name>A0A845APD7_9SPHN</name>
<dbReference type="InterPro" id="IPR037066">
    <property type="entry name" value="Plug_dom_sf"/>
</dbReference>
<dbReference type="GO" id="GO:0015889">
    <property type="term" value="P:cobalamin transport"/>
    <property type="evidence" value="ECO:0007669"/>
    <property type="project" value="TreeGrafter"/>
</dbReference>
<dbReference type="Proteomes" id="UP000446786">
    <property type="component" value="Unassembled WGS sequence"/>
</dbReference>
<dbReference type="SUPFAM" id="SSF56935">
    <property type="entry name" value="Porins"/>
    <property type="match status" value="1"/>
</dbReference>
<feature type="signal peptide" evidence="12">
    <location>
        <begin position="1"/>
        <end position="19"/>
    </location>
</feature>
<dbReference type="Gene3D" id="2.170.130.10">
    <property type="entry name" value="TonB-dependent receptor, plug domain"/>
    <property type="match status" value="1"/>
</dbReference>
<dbReference type="InterPro" id="IPR039426">
    <property type="entry name" value="TonB-dep_rcpt-like"/>
</dbReference>
<keyword evidence="6" id="KW-0406">Ion transport</keyword>
<dbReference type="GO" id="GO:0009279">
    <property type="term" value="C:cell outer membrane"/>
    <property type="evidence" value="ECO:0007669"/>
    <property type="project" value="UniProtKB-SubCell"/>
</dbReference>
<evidence type="ECO:0000256" key="11">
    <source>
        <dbReference type="RuleBase" id="RU003357"/>
    </source>
</evidence>
<dbReference type="PANTHER" id="PTHR30069">
    <property type="entry name" value="TONB-DEPENDENT OUTER MEMBRANE RECEPTOR"/>
    <property type="match status" value="1"/>
</dbReference>
<dbReference type="Pfam" id="PF07715">
    <property type="entry name" value="Plug"/>
    <property type="match status" value="1"/>
</dbReference>
<dbReference type="InterPro" id="IPR036942">
    <property type="entry name" value="Beta-barrel_TonB_sf"/>
</dbReference>
<evidence type="ECO:0000256" key="1">
    <source>
        <dbReference type="ARBA" id="ARBA00004571"/>
    </source>
</evidence>
<evidence type="ECO:0000256" key="5">
    <source>
        <dbReference type="ARBA" id="ARBA00022729"/>
    </source>
</evidence>
<evidence type="ECO:0000256" key="12">
    <source>
        <dbReference type="SAM" id="SignalP"/>
    </source>
</evidence>
<dbReference type="Gene3D" id="2.40.170.20">
    <property type="entry name" value="TonB-dependent receptor, beta-barrel domain"/>
    <property type="match status" value="1"/>
</dbReference>
<feature type="chain" id="PRO_5032954730" evidence="12">
    <location>
        <begin position="20"/>
        <end position="671"/>
    </location>
</feature>
<dbReference type="InterPro" id="IPR012910">
    <property type="entry name" value="Plug_dom"/>
</dbReference>
<keyword evidence="15" id="KW-0675">Receptor</keyword>
<evidence type="ECO:0000256" key="8">
    <source>
        <dbReference type="ARBA" id="ARBA00023136"/>
    </source>
</evidence>
<keyword evidence="2 10" id="KW-0813">Transport</keyword>
<keyword evidence="9 10" id="KW-0998">Cell outer membrane</keyword>
<keyword evidence="8 10" id="KW-0472">Membrane</keyword>